<feature type="compositionally biased region" description="Polar residues" evidence="1">
    <location>
        <begin position="413"/>
        <end position="431"/>
    </location>
</feature>
<dbReference type="PANTHER" id="PTHR47907">
    <property type="entry name" value="PROTEIN KINASE DOMAIN-CONTAINING PROTEIN"/>
    <property type="match status" value="1"/>
</dbReference>
<evidence type="ECO:0000313" key="4">
    <source>
        <dbReference type="RefSeq" id="XP_013998943.2"/>
    </source>
</evidence>
<dbReference type="PROSITE" id="PS50011">
    <property type="entry name" value="PROTEIN_KINASE_DOM"/>
    <property type="match status" value="1"/>
</dbReference>
<dbReference type="Pfam" id="PF15282">
    <property type="entry name" value="BMP2K_C"/>
    <property type="match status" value="1"/>
</dbReference>
<feature type="compositionally biased region" description="Polar residues" evidence="1">
    <location>
        <begin position="1084"/>
        <end position="1106"/>
    </location>
</feature>
<dbReference type="GO" id="GO:0004674">
    <property type="term" value="F:protein serine/threonine kinase activity"/>
    <property type="evidence" value="ECO:0007669"/>
    <property type="project" value="UniProtKB-KW"/>
</dbReference>
<feature type="domain" description="Protein kinase" evidence="2">
    <location>
        <begin position="40"/>
        <end position="305"/>
    </location>
</feature>
<keyword evidence="4" id="KW-0418">Kinase</keyword>
<dbReference type="PANTHER" id="PTHR47907:SF4">
    <property type="entry name" value="BMP-2-INDUCIBLE PROTEIN KINASE ISOFORM X1"/>
    <property type="match status" value="1"/>
</dbReference>
<dbReference type="GeneID" id="106570898"/>
<accession>A0A1S3M6P9</accession>
<evidence type="ECO:0000256" key="1">
    <source>
        <dbReference type="SAM" id="MobiDB-lite"/>
    </source>
</evidence>
<feature type="region of interest" description="Disordered" evidence="1">
    <location>
        <begin position="1"/>
        <end position="21"/>
    </location>
</feature>
<feature type="region of interest" description="Disordered" evidence="1">
    <location>
        <begin position="601"/>
        <end position="625"/>
    </location>
</feature>
<dbReference type="Pfam" id="PF00069">
    <property type="entry name" value="Pkinase"/>
    <property type="match status" value="1"/>
</dbReference>
<evidence type="ECO:0000313" key="3">
    <source>
        <dbReference type="Proteomes" id="UP001652741"/>
    </source>
</evidence>
<name>A0A1S3M6P9_SALSA</name>
<sequence>MKKFSRMPKSESGGLGGGSGSGSGLSNYFGKVFAVGRFQVTVEELIAEGGFSVVFLARTQSGMRCALKRMYVNNVPDLNIYKREITIMKELSGHKNIVNYLDSTINSVGDSVWEVLILMEYCKAGQVVKQMNQRLHIGFTEPEVLTIFTDTCEAVARLHQCRTPVIHRDLKVENILLSDNGSYVLCDFGSATHKVLLPHKDGVTAVEDEIKKYTTLSYRAPEMINVYAGKAITTKADIWALGCLLYKLCFFSLPFGESQVAICDGTFIVPDNSKFSFKLHCLIRYMLEPDHEKRPDIYQVSYFAFKLAGKECPVANLFSSPLPTSLPEPLTASEVAARKSMTKARITESAGPTATSIAPRQRPKAANSNVIPIPVANTAVTPIAVPVAATPAAATPITATPITPTAVPSVAVSNGQKAPTPGNSQPVAPQPQTANRVLQQLQPGDLRLQQQLHPVHPQQLQYLQYQQALQQQALQQQALQQQALQQQALQQQMLIQPMYQQQQAQAHAQAHYVAMMHQYHQAFAQQHQLQQLQVHQQLSTQQPTVTSPLEFQLPLGSFNPAGSGVSPGVVAIGAGAGNVTPSPVEALYTNTSRNPLVDLKVTTPPSRTNPQTLVTPQSHPPDMSRWNPFGEDNFSKLTEEELLDREFDLLRASKPVERTTSMEAERPLQPITSAATAKPLLPEYLFGSAPFLASAGSSVMMTDQPIEELSIPVAGPVAVTAPVPVGQPGLEEQLQQPLAKEHKPSRRSDGGSQTTRKPPGGESDSDFESDPPSPKSSEEEDEGLNSEQEHGEFFNELENVEEMETLGQRPLLMDSEDEAEEEYDKHSSDSDYEPRKAKGGRSKRLPGGKGGAVAAAVTVSHEGSPRGEPEATLVMITPSESPSVAAVRAPPSGGGIKDIFGADVFCTVPFFPPVASPTESSDIFSAAPFRQVSQEAVASQAMEEFDVFTKAPFSRNLSKSGKTGSSDVSMGQNQPVSPEIIDPFGFSPFQPGPTAPPPTTSRSAEDIFHPAFEDLASPQQQRLKQRSLQKLSSRQRKLSGSTDGGSNGKRHHGTPTGGRKSNKPSFRTPERVRRHKKVGRRDSQSSNEYLSTSDSKENISVGSVTMTDKDKGSSLPSEVDPILDPFGAKPFGPQDGSRLNQGQYQGLMDGKTDIVSANGRPQTSSLHGALGVGNIMDDFGAVPFTELVVHPGHQQQQQQQQQPSQLVELDPFGAAPFPSKQ</sequence>
<keyword evidence="4" id="KW-0808">Transferase</keyword>
<keyword evidence="3" id="KW-1185">Reference proteome</keyword>
<dbReference type="GO" id="GO:0005524">
    <property type="term" value="F:ATP binding"/>
    <property type="evidence" value="ECO:0007669"/>
    <property type="project" value="UniProtKB-KW"/>
</dbReference>
<feature type="region of interest" description="Disordered" evidence="1">
    <location>
        <begin position="411"/>
        <end position="431"/>
    </location>
</feature>
<feature type="region of interest" description="Disordered" evidence="1">
    <location>
        <begin position="337"/>
        <end position="365"/>
    </location>
</feature>
<feature type="compositionally biased region" description="Basic residues" evidence="1">
    <location>
        <begin position="1023"/>
        <end position="1037"/>
    </location>
</feature>
<feature type="compositionally biased region" description="Basic and acidic residues" evidence="1">
    <location>
        <begin position="1003"/>
        <end position="1012"/>
    </location>
</feature>
<dbReference type="RefSeq" id="XP_013998943.2">
    <property type="nucleotide sequence ID" value="XM_014143468.2"/>
</dbReference>
<feature type="region of interest" description="Disordered" evidence="1">
    <location>
        <begin position="1191"/>
        <end position="1221"/>
    </location>
</feature>
<dbReference type="PROSITE" id="PS00108">
    <property type="entry name" value="PROTEIN_KINASE_ST"/>
    <property type="match status" value="1"/>
</dbReference>
<dbReference type="AlphaFoldDB" id="A0A1S3M6P9"/>
<dbReference type="KEGG" id="sasa:106570898"/>
<dbReference type="Proteomes" id="UP001652741">
    <property type="component" value="Chromosome ssa15"/>
</dbReference>
<feature type="compositionally biased region" description="Pro residues" evidence="1">
    <location>
        <begin position="990"/>
        <end position="999"/>
    </location>
</feature>
<dbReference type="SUPFAM" id="SSF56112">
    <property type="entry name" value="Protein kinase-like (PK-like)"/>
    <property type="match status" value="1"/>
</dbReference>
<protein>
    <submittedName>
        <fullName evidence="4">BMP-2-inducible protein kinase isoform X1</fullName>
    </submittedName>
</protein>
<dbReference type="InterPro" id="IPR008271">
    <property type="entry name" value="Ser/Thr_kinase_AS"/>
</dbReference>
<dbReference type="InterPro" id="IPR028182">
    <property type="entry name" value="BMP2K_C"/>
</dbReference>
<feature type="compositionally biased region" description="Polar residues" evidence="1">
    <location>
        <begin position="955"/>
        <end position="976"/>
    </location>
</feature>
<evidence type="ECO:0000259" key="2">
    <source>
        <dbReference type="PROSITE" id="PS50011"/>
    </source>
</evidence>
<gene>
    <name evidence="4" type="primary">LOC106570898</name>
</gene>
<feature type="compositionally biased region" description="Basic and acidic residues" evidence="1">
    <location>
        <begin position="739"/>
        <end position="749"/>
    </location>
</feature>
<feature type="compositionally biased region" description="Basic and acidic residues" evidence="1">
    <location>
        <begin position="823"/>
        <end position="836"/>
    </location>
</feature>
<dbReference type="InterPro" id="IPR051744">
    <property type="entry name" value="AP2_assoc_SerThr_kinase"/>
</dbReference>
<dbReference type="InterPro" id="IPR011009">
    <property type="entry name" value="Kinase-like_dom_sf"/>
</dbReference>
<proteinExistence type="predicted"/>
<feature type="region of interest" description="Disordered" evidence="1">
    <location>
        <begin position="733"/>
        <end position="853"/>
    </location>
</feature>
<dbReference type="Gene3D" id="1.10.510.10">
    <property type="entry name" value="Transferase(Phosphotransferase) domain 1"/>
    <property type="match status" value="1"/>
</dbReference>
<dbReference type="SMART" id="SM00220">
    <property type="entry name" value="S_TKc"/>
    <property type="match status" value="1"/>
</dbReference>
<dbReference type="CDD" id="cd14037">
    <property type="entry name" value="STKc_NAK_like"/>
    <property type="match status" value="1"/>
</dbReference>
<feature type="compositionally biased region" description="Basic residues" evidence="1">
    <location>
        <begin position="837"/>
        <end position="846"/>
    </location>
</feature>
<reference evidence="4" key="1">
    <citation type="submission" date="2025-08" db="UniProtKB">
        <authorList>
            <consortium name="RefSeq"/>
        </authorList>
    </citation>
    <scope>IDENTIFICATION</scope>
</reference>
<feature type="region of interest" description="Disordered" evidence="1">
    <location>
        <begin position="954"/>
        <end position="1144"/>
    </location>
</feature>
<dbReference type="InterPro" id="IPR000719">
    <property type="entry name" value="Prot_kinase_dom"/>
</dbReference>
<organism evidence="3 4">
    <name type="scientific">Salmo salar</name>
    <name type="common">Atlantic salmon</name>
    <dbReference type="NCBI Taxonomy" id="8030"/>
    <lineage>
        <taxon>Eukaryota</taxon>
        <taxon>Metazoa</taxon>
        <taxon>Chordata</taxon>
        <taxon>Craniata</taxon>
        <taxon>Vertebrata</taxon>
        <taxon>Euteleostomi</taxon>
        <taxon>Actinopterygii</taxon>
        <taxon>Neopterygii</taxon>
        <taxon>Teleostei</taxon>
        <taxon>Protacanthopterygii</taxon>
        <taxon>Salmoniformes</taxon>
        <taxon>Salmonidae</taxon>
        <taxon>Salmoninae</taxon>
        <taxon>Salmo</taxon>
    </lineage>
</organism>
<feature type="compositionally biased region" description="Polar residues" evidence="1">
    <location>
        <begin position="603"/>
        <end position="617"/>
    </location>
</feature>